<evidence type="ECO:0000313" key="1">
    <source>
        <dbReference type="EMBL" id="GAH58188.1"/>
    </source>
</evidence>
<gene>
    <name evidence="1" type="ORF">S03H2_27114</name>
</gene>
<feature type="non-terminal residue" evidence="1">
    <location>
        <position position="1"/>
    </location>
</feature>
<feature type="non-terminal residue" evidence="1">
    <location>
        <position position="53"/>
    </location>
</feature>
<dbReference type="AlphaFoldDB" id="X1IKV7"/>
<comment type="caution">
    <text evidence="1">The sequence shown here is derived from an EMBL/GenBank/DDBJ whole genome shotgun (WGS) entry which is preliminary data.</text>
</comment>
<organism evidence="1">
    <name type="scientific">marine sediment metagenome</name>
    <dbReference type="NCBI Taxonomy" id="412755"/>
    <lineage>
        <taxon>unclassified sequences</taxon>
        <taxon>metagenomes</taxon>
        <taxon>ecological metagenomes</taxon>
    </lineage>
</organism>
<proteinExistence type="predicted"/>
<dbReference type="EMBL" id="BARU01016075">
    <property type="protein sequence ID" value="GAH58188.1"/>
    <property type="molecule type" value="Genomic_DNA"/>
</dbReference>
<accession>X1IKV7</accession>
<protein>
    <submittedName>
        <fullName evidence="1">Uncharacterized protein</fullName>
    </submittedName>
</protein>
<reference evidence="1" key="1">
    <citation type="journal article" date="2014" name="Front. Microbiol.">
        <title>High frequency of phylogenetically diverse reductive dehalogenase-homologous genes in deep subseafloor sedimentary metagenomes.</title>
        <authorList>
            <person name="Kawai M."/>
            <person name="Futagami T."/>
            <person name="Toyoda A."/>
            <person name="Takaki Y."/>
            <person name="Nishi S."/>
            <person name="Hori S."/>
            <person name="Arai W."/>
            <person name="Tsubouchi T."/>
            <person name="Morono Y."/>
            <person name="Uchiyama I."/>
            <person name="Ito T."/>
            <person name="Fujiyama A."/>
            <person name="Inagaki F."/>
            <person name="Takami H."/>
        </authorList>
    </citation>
    <scope>NUCLEOTIDE SEQUENCE</scope>
    <source>
        <strain evidence="1">Expedition CK06-06</strain>
    </source>
</reference>
<sequence>DVTYAEIDSIHGATINNQFTYQCAGDIFNIATNTVALLGWITPRGTEQDLSPH</sequence>
<name>X1IKV7_9ZZZZ</name>